<dbReference type="PANTHER" id="PTHR16301">
    <property type="entry name" value="IMPACT-RELATED"/>
    <property type="match status" value="1"/>
</dbReference>
<feature type="domain" description="RWD" evidence="7">
    <location>
        <begin position="7"/>
        <end position="110"/>
    </location>
</feature>
<dbReference type="InterPro" id="IPR023582">
    <property type="entry name" value="Impact"/>
</dbReference>
<dbReference type="OMA" id="INDSIIC"/>
<dbReference type="CDD" id="cd23820">
    <property type="entry name" value="RWD_RNF14"/>
    <property type="match status" value="1"/>
</dbReference>
<evidence type="ECO:0000256" key="3">
    <source>
        <dbReference type="ARBA" id="ARBA00022490"/>
    </source>
</evidence>
<dbReference type="InterPro" id="IPR001498">
    <property type="entry name" value="Impact_N"/>
</dbReference>
<dbReference type="SMART" id="SM00591">
    <property type="entry name" value="RWD"/>
    <property type="match status" value="1"/>
</dbReference>
<dbReference type="Proteomes" id="UP000078387">
    <property type="component" value="Unassembled WGS sequence"/>
</dbReference>
<dbReference type="SUPFAM" id="SSF54495">
    <property type="entry name" value="UBC-like"/>
    <property type="match status" value="1"/>
</dbReference>
<dbReference type="Pfam" id="PF05773">
    <property type="entry name" value="RWD"/>
    <property type="match status" value="1"/>
</dbReference>
<dbReference type="Pfam" id="PF01205">
    <property type="entry name" value="Impact_N"/>
    <property type="match status" value="1"/>
</dbReference>
<dbReference type="SUPFAM" id="SSF54211">
    <property type="entry name" value="Ribosomal protein S5 domain 2-like"/>
    <property type="match status" value="1"/>
</dbReference>
<dbReference type="InterPro" id="IPR020568">
    <property type="entry name" value="Ribosomal_Su5_D2-typ_SF"/>
</dbReference>
<dbReference type="Gene3D" id="3.10.110.10">
    <property type="entry name" value="Ubiquitin Conjugating Enzyme"/>
    <property type="match status" value="1"/>
</dbReference>
<reference evidence="8 9" key="1">
    <citation type="submission" date="2016-05" db="EMBL/GenBank/DDBJ databases">
        <title>First whole genome sequencing of Entamoeba histolytica HM1:IMSS-clone-6.</title>
        <authorList>
            <person name="Mukherjee Avik.K."/>
            <person name="Izumyama S."/>
            <person name="Nakada-Tsukui K."/>
            <person name="Nozaki T."/>
        </authorList>
    </citation>
    <scope>NUCLEOTIDE SEQUENCE [LARGE SCALE GENOMIC DNA]</scope>
    <source>
        <strain evidence="8 9">HM1:IMSS clone 6</strain>
    </source>
</reference>
<evidence type="ECO:0000313" key="9">
    <source>
        <dbReference type="Proteomes" id="UP000078387"/>
    </source>
</evidence>
<dbReference type="GO" id="GO:0005737">
    <property type="term" value="C:cytoplasm"/>
    <property type="evidence" value="ECO:0007669"/>
    <property type="project" value="UniProtKB-SubCell"/>
</dbReference>
<keyword evidence="4" id="KW-0678">Repressor</keyword>
<dbReference type="VEuPathDB" id="AmoebaDB:EHI_013300"/>
<dbReference type="PANTHER" id="PTHR16301:SF25">
    <property type="entry name" value="PROTEIN IMPACT"/>
    <property type="match status" value="1"/>
</dbReference>
<keyword evidence="6" id="KW-0346">Stress response</keyword>
<name>A0A5K1VNU4_ENTHI</name>
<comment type="similarity">
    <text evidence="2">Belongs to the IMPACT family.</text>
</comment>
<protein>
    <recommendedName>
        <fullName evidence="7">RWD domain-containing protein</fullName>
    </recommendedName>
</protein>
<evidence type="ECO:0000256" key="4">
    <source>
        <dbReference type="ARBA" id="ARBA00022491"/>
    </source>
</evidence>
<dbReference type="Gene3D" id="3.30.230.30">
    <property type="entry name" value="Impact, N-terminal domain"/>
    <property type="match status" value="1"/>
</dbReference>
<dbReference type="EMBL" id="BDEQ01000001">
    <property type="protein sequence ID" value="GAT93367.1"/>
    <property type="molecule type" value="Genomic_DNA"/>
</dbReference>
<dbReference type="InterPro" id="IPR016135">
    <property type="entry name" value="UBQ-conjugating_enzyme/RWD"/>
</dbReference>
<keyword evidence="5" id="KW-0810">Translation regulation</keyword>
<comment type="subcellular location">
    <subcellularLocation>
        <location evidence="1">Cytoplasm</location>
    </subcellularLocation>
</comment>
<evidence type="ECO:0000256" key="2">
    <source>
        <dbReference type="ARBA" id="ARBA00007665"/>
    </source>
</evidence>
<evidence type="ECO:0000313" key="8">
    <source>
        <dbReference type="EMBL" id="GAT93367.1"/>
    </source>
</evidence>
<sequence>MNNEQIEEYESLKEVFKYNDLINFNKIDQNHYRVHICFSSSCSLILFYYLPNNYPFEEIPRFEAKTKKNWLSDGQLNVCVDEAERIANEYKGGQCIYAIVDYLQSEEFLQKINAKIYKDDEAEKEIQAKQEIISKEENEESVMHGLSVKGIPIFVSNPINDRKSKFIAFAAPVTNEKEVRIVFEELLRNKKISIATHNIQAYRLEINGSIICDFDDDGEHAAGKQLLKSLEQISATNVCVMVSRWFGGILLGPDRFKDIIMAAQDAINIMNTSLQTTSTTKVKKN</sequence>
<evidence type="ECO:0000256" key="5">
    <source>
        <dbReference type="ARBA" id="ARBA00022845"/>
    </source>
</evidence>
<dbReference type="GO" id="GO:0006446">
    <property type="term" value="P:regulation of translational initiation"/>
    <property type="evidence" value="ECO:0007669"/>
    <property type="project" value="TreeGrafter"/>
</dbReference>
<dbReference type="VEuPathDB" id="AmoebaDB:EHI5A_008050"/>
<proteinExistence type="inferred from homology"/>
<gene>
    <name evidence="8" type="ORF">CL6EHI_013300</name>
</gene>
<dbReference type="GO" id="GO:0140469">
    <property type="term" value="P:GCN2-mediated signaling"/>
    <property type="evidence" value="ECO:0007669"/>
    <property type="project" value="TreeGrafter"/>
</dbReference>
<dbReference type="PROSITE" id="PS50908">
    <property type="entry name" value="RWD"/>
    <property type="match status" value="1"/>
</dbReference>
<evidence type="ECO:0000259" key="7">
    <source>
        <dbReference type="PROSITE" id="PS50908"/>
    </source>
</evidence>
<dbReference type="InterPro" id="IPR006575">
    <property type="entry name" value="RWD_dom"/>
</dbReference>
<comment type="caution">
    <text evidence="8">The sequence shown here is derived from an EMBL/GenBank/DDBJ whole genome shotgun (WGS) entry which is preliminary data.</text>
</comment>
<dbReference type="VEuPathDB" id="AmoebaDB:EHI7A_039660"/>
<dbReference type="InterPro" id="IPR036956">
    <property type="entry name" value="Impact_N_sf"/>
</dbReference>
<keyword evidence="3" id="KW-0963">Cytoplasm</keyword>
<evidence type="ECO:0000256" key="6">
    <source>
        <dbReference type="ARBA" id="ARBA00023016"/>
    </source>
</evidence>
<evidence type="ECO:0000256" key="1">
    <source>
        <dbReference type="ARBA" id="ARBA00004496"/>
    </source>
</evidence>
<accession>A0A5K1VNU4</accession>
<organism evidence="8 9">
    <name type="scientific">Entamoeba histolytica</name>
    <dbReference type="NCBI Taxonomy" id="5759"/>
    <lineage>
        <taxon>Eukaryota</taxon>
        <taxon>Amoebozoa</taxon>
        <taxon>Evosea</taxon>
        <taxon>Archamoebae</taxon>
        <taxon>Mastigamoebida</taxon>
        <taxon>Entamoebidae</taxon>
        <taxon>Entamoeba</taxon>
    </lineage>
</organism>
<dbReference type="VEuPathDB" id="AmoebaDB:EHI8A_038160"/>
<dbReference type="VEuPathDB" id="AmoebaDB:KM1_079830"/>
<dbReference type="AlphaFoldDB" id="A0A5K1VNU4"/>